<feature type="transmembrane region" description="Helical" evidence="2">
    <location>
        <begin position="37"/>
        <end position="56"/>
    </location>
</feature>
<reference evidence="3" key="1">
    <citation type="submission" date="2016-08" db="EMBL/GenBank/DDBJ databases">
        <authorList>
            <person name="Seilhamer J.J."/>
        </authorList>
    </citation>
    <scope>NUCLEOTIDE SEQUENCE</scope>
    <source>
        <strain evidence="3">86-1</strain>
    </source>
</reference>
<evidence type="ECO:0000256" key="2">
    <source>
        <dbReference type="SAM" id="Phobius"/>
    </source>
</evidence>
<feature type="compositionally biased region" description="Basic residues" evidence="1">
    <location>
        <begin position="110"/>
        <end position="121"/>
    </location>
</feature>
<sequence length="121" mass="12802">MADAAEKLLHGSGGGVSAAGLLLADQPQVYWLSSDAAFLWAWGLMLVLGISVQALGLYFRRRLLMAAGAALVCGAAVMDRDPTLFAGQMLLTLGLALLTAHRQNSQRPGAARKRGRRNARA</sequence>
<proteinExistence type="predicted"/>
<protein>
    <submittedName>
        <fullName evidence="3">Uncharacterized protein</fullName>
    </submittedName>
</protein>
<organism evidence="3">
    <name type="scientific">uncultured Desulfovibrio sp</name>
    <dbReference type="NCBI Taxonomy" id="167968"/>
    <lineage>
        <taxon>Bacteria</taxon>
        <taxon>Pseudomonadati</taxon>
        <taxon>Thermodesulfobacteriota</taxon>
        <taxon>Desulfovibrionia</taxon>
        <taxon>Desulfovibrionales</taxon>
        <taxon>Desulfovibrionaceae</taxon>
        <taxon>Desulfovibrio</taxon>
        <taxon>environmental samples</taxon>
    </lineage>
</organism>
<dbReference type="EMBL" id="FMJC01000001">
    <property type="protein sequence ID" value="SCM70698.1"/>
    <property type="molecule type" value="Genomic_DNA"/>
</dbReference>
<evidence type="ECO:0000313" key="3">
    <source>
        <dbReference type="EMBL" id="SCM70698.1"/>
    </source>
</evidence>
<keyword evidence="2" id="KW-0472">Membrane</keyword>
<name>A0A212KZH9_9BACT</name>
<gene>
    <name evidence="3" type="ORF">KL86DES1_10568</name>
</gene>
<feature type="region of interest" description="Disordered" evidence="1">
    <location>
        <begin position="102"/>
        <end position="121"/>
    </location>
</feature>
<keyword evidence="2" id="KW-1133">Transmembrane helix</keyword>
<accession>A0A212KZH9</accession>
<keyword evidence="2" id="KW-0812">Transmembrane</keyword>
<dbReference type="AlphaFoldDB" id="A0A212KZH9"/>
<evidence type="ECO:0000256" key="1">
    <source>
        <dbReference type="SAM" id="MobiDB-lite"/>
    </source>
</evidence>